<dbReference type="AlphaFoldDB" id="R2T4I4"/>
<evidence type="ECO:0000313" key="4">
    <source>
        <dbReference type="Proteomes" id="UP000013858"/>
    </source>
</evidence>
<evidence type="ECO:0000313" key="2">
    <source>
        <dbReference type="EMBL" id="EOH99891.1"/>
    </source>
</evidence>
<feature type="transmembrane region" description="Helical" evidence="1">
    <location>
        <begin position="35"/>
        <end position="53"/>
    </location>
</feature>
<keyword evidence="1" id="KW-0472">Membrane</keyword>
<keyword evidence="5" id="KW-1185">Reference proteome</keyword>
<dbReference type="Proteomes" id="UP000013858">
    <property type="component" value="Unassembled WGS sequence"/>
</dbReference>
<reference evidence="2 4" key="1">
    <citation type="submission" date="2013-02" db="EMBL/GenBank/DDBJ databases">
        <title>The Genome Sequence of Enterococcus haemoperoxidus BAA-382.</title>
        <authorList>
            <consortium name="The Broad Institute Genome Sequencing Platform"/>
            <consortium name="The Broad Institute Genome Sequencing Center for Infectious Disease"/>
            <person name="Earl A.M."/>
            <person name="Gilmore M.S."/>
            <person name="Lebreton F."/>
            <person name="Walker B."/>
            <person name="Young S.K."/>
            <person name="Zeng Q."/>
            <person name="Gargeya S."/>
            <person name="Fitzgerald M."/>
            <person name="Haas B."/>
            <person name="Abouelleil A."/>
            <person name="Alvarado L."/>
            <person name="Arachchi H.M."/>
            <person name="Berlin A.M."/>
            <person name="Chapman S.B."/>
            <person name="Dewar J."/>
            <person name="Goldberg J."/>
            <person name="Griggs A."/>
            <person name="Gujja S."/>
            <person name="Hansen M."/>
            <person name="Howarth C."/>
            <person name="Imamovic A."/>
            <person name="Larimer J."/>
            <person name="McCowan C."/>
            <person name="Murphy C."/>
            <person name="Neiman D."/>
            <person name="Pearson M."/>
            <person name="Priest M."/>
            <person name="Roberts A."/>
            <person name="Saif S."/>
            <person name="Shea T."/>
            <person name="Sisk P."/>
            <person name="Sykes S."/>
            <person name="Wortman J."/>
            <person name="Nusbaum C."/>
            <person name="Birren B."/>
        </authorList>
    </citation>
    <scope>NUCLEOTIDE SEQUENCE [LARGE SCALE GENOMIC DNA]</scope>
    <source>
        <strain evidence="2 4">ATCC BAA-382</strain>
    </source>
</reference>
<protein>
    <submittedName>
        <fullName evidence="2">Uncharacterized protein</fullName>
    </submittedName>
</protein>
<accession>R2T4I4</accession>
<proteinExistence type="predicted"/>
<feature type="transmembrane region" description="Helical" evidence="1">
    <location>
        <begin position="6"/>
        <end position="23"/>
    </location>
</feature>
<organism evidence="2 4">
    <name type="scientific">Enterococcus haemoperoxidus ATCC BAA-382</name>
    <dbReference type="NCBI Taxonomy" id="1158608"/>
    <lineage>
        <taxon>Bacteria</taxon>
        <taxon>Bacillati</taxon>
        <taxon>Bacillota</taxon>
        <taxon>Bacilli</taxon>
        <taxon>Lactobacillales</taxon>
        <taxon>Enterococcaceae</taxon>
        <taxon>Enterococcus</taxon>
    </lineage>
</organism>
<reference evidence="3 5" key="2">
    <citation type="submission" date="2013-03" db="EMBL/GenBank/DDBJ databases">
        <title>The Genome Sequence of Enterococcus haemoperoxidus BAA-382 (PacBio/Illumina hybrid assembly).</title>
        <authorList>
            <consortium name="The Broad Institute Genomics Platform"/>
            <consortium name="The Broad Institute Genome Sequencing Center for Infectious Disease"/>
            <person name="Earl A."/>
            <person name="Russ C."/>
            <person name="Gilmore M."/>
            <person name="Surin D."/>
            <person name="Walker B."/>
            <person name="Young S."/>
            <person name="Zeng Q."/>
            <person name="Gargeya S."/>
            <person name="Fitzgerald M."/>
            <person name="Haas B."/>
            <person name="Abouelleil A."/>
            <person name="Allen A.W."/>
            <person name="Alvarado L."/>
            <person name="Arachchi H.M."/>
            <person name="Berlin A.M."/>
            <person name="Chapman S.B."/>
            <person name="Gainer-Dewar J."/>
            <person name="Goldberg J."/>
            <person name="Griggs A."/>
            <person name="Gujja S."/>
            <person name="Hansen M."/>
            <person name="Howarth C."/>
            <person name="Imamovic A."/>
            <person name="Ireland A."/>
            <person name="Larimer J."/>
            <person name="McCowan C."/>
            <person name="Murphy C."/>
            <person name="Pearson M."/>
            <person name="Poon T.W."/>
            <person name="Priest M."/>
            <person name="Roberts A."/>
            <person name="Saif S."/>
            <person name="Shea T."/>
            <person name="Sisk P."/>
            <person name="Sykes S."/>
            <person name="Wortman J."/>
            <person name="Nusbaum C."/>
            <person name="Birren B."/>
        </authorList>
    </citation>
    <scope>NUCLEOTIDE SEQUENCE [LARGE SCALE GENOMIC DNA]</scope>
    <source>
        <strain evidence="3 5">ATCC BAA-382</strain>
    </source>
</reference>
<dbReference type="EMBL" id="ASVY01000002">
    <property type="protein sequence ID" value="EOT63023.1"/>
    <property type="molecule type" value="Genomic_DNA"/>
</dbReference>
<comment type="caution">
    <text evidence="2">The sequence shown here is derived from an EMBL/GenBank/DDBJ whole genome shotgun (WGS) entry which is preliminary data.</text>
</comment>
<evidence type="ECO:0000313" key="5">
    <source>
        <dbReference type="Proteomes" id="UP000014197"/>
    </source>
</evidence>
<evidence type="ECO:0000313" key="3">
    <source>
        <dbReference type="EMBL" id="EOT63023.1"/>
    </source>
</evidence>
<gene>
    <name evidence="3" type="ORF">I583_02026</name>
    <name evidence="2" type="ORF">UAW_00386</name>
</gene>
<keyword evidence="1" id="KW-0812">Transmembrane</keyword>
<dbReference type="EMBL" id="AJAR01000009">
    <property type="protein sequence ID" value="EOH99891.1"/>
    <property type="molecule type" value="Genomic_DNA"/>
</dbReference>
<keyword evidence="1" id="KW-1133">Transmembrane helix</keyword>
<sequence length="54" mass="6308">MLNLLSTLFSIVMLFVSALFVYFDLKKKLTVKDRIIFIVLVLVYSLSIVVKWIL</sequence>
<evidence type="ECO:0000256" key="1">
    <source>
        <dbReference type="SAM" id="Phobius"/>
    </source>
</evidence>
<name>R2T4I4_9ENTE</name>
<dbReference type="Proteomes" id="UP000014197">
    <property type="component" value="Unassembled WGS sequence"/>
</dbReference>